<evidence type="ECO:0000256" key="2">
    <source>
        <dbReference type="SAM" id="MobiDB-lite"/>
    </source>
</evidence>
<dbReference type="GO" id="GO:0008270">
    <property type="term" value="F:zinc ion binding"/>
    <property type="evidence" value="ECO:0007669"/>
    <property type="project" value="UniProtKB-KW"/>
</dbReference>
<evidence type="ECO:0000256" key="1">
    <source>
        <dbReference type="PROSITE-ProRule" id="PRU00047"/>
    </source>
</evidence>
<dbReference type="EMBL" id="CAJVPS010000250">
    <property type="protein sequence ID" value="CAG8469716.1"/>
    <property type="molecule type" value="Genomic_DNA"/>
</dbReference>
<dbReference type="InterPro" id="IPR001878">
    <property type="entry name" value="Znf_CCHC"/>
</dbReference>
<feature type="compositionally biased region" description="Basic and acidic residues" evidence="2">
    <location>
        <begin position="333"/>
        <end position="344"/>
    </location>
</feature>
<dbReference type="PROSITE" id="PS50158">
    <property type="entry name" value="ZF_CCHC"/>
    <property type="match status" value="1"/>
</dbReference>
<feature type="region of interest" description="Disordered" evidence="2">
    <location>
        <begin position="36"/>
        <end position="56"/>
    </location>
</feature>
<sequence>MDSHRCHHCGSIGHKKFDCTERCRVGCKWCENPPVRRPPASGKMNSDTLSRQNNNNNARDQQNVMQLGPNNIPQLGSNTIKLAPKNIGGGTSGSVRLVGGSSSGGAGQNVGSYSQNTAIPTMQLGTTTANLPILKPQNVGSLAPAILSQATMQPLAKSISTTWPAIQQSSQPQQQQVSLIGLPFNLQQSATMLTNGQPHNQFQQSQIQLLNGNSEYQSLSASSLPQQLFALTGNQMDQSQNQVSVVPSDQSKEKITASLTYPPQPSQPIISVNNSHNDINGSALENNTLELETQRKKESSQEGPVLSAAASSLNKEQESNVITAEKQGAQESKVLKSNRERKPGETNMAIINKLQVLKNKLKAGQKFKAKSSENSLIDSKIASDLLNEIKQEHIKNIEKSNTAATSTATSGVTASTGTTNNTSITSATSITQKDEEKEEKRLLNIKTEEESSIIETQHNEYRPEFIKSDRDRQPLEFERSLRSRSASPRRGDTHEYTRSFPEYARNESPGKNYSRSVIDYDYRYNSSRYPPGHDKYYSRVGSSITTVAAVPGAVSEDKFEKYYPRSMSAAPYEDYYSSSRYNEKYDERGVGGHYREYEREPPVTRGRSRSPTFYRPAYEDHHNRRFNGSSSPWYAHNNNPYDRDYQLSRTDIYYDLPREDRYERERAYSLRPEAERGGYMEREFSRSAVDFEYNPRRRPLERW</sequence>
<feature type="compositionally biased region" description="Low complexity" evidence="2">
    <location>
        <begin position="401"/>
        <end position="431"/>
    </location>
</feature>
<keyword evidence="5" id="KW-1185">Reference proteome</keyword>
<feature type="compositionally biased region" description="Basic and acidic residues" evidence="2">
    <location>
        <begin position="466"/>
        <end position="481"/>
    </location>
</feature>
<feature type="domain" description="CCHC-type" evidence="3">
    <location>
        <begin position="5"/>
        <end position="21"/>
    </location>
</feature>
<dbReference type="OrthoDB" id="2420801at2759"/>
<proteinExistence type="predicted"/>
<name>A0A9N8W0J9_9GLOM</name>
<feature type="region of interest" description="Disordered" evidence="2">
    <location>
        <begin position="401"/>
        <end position="436"/>
    </location>
</feature>
<evidence type="ECO:0000313" key="4">
    <source>
        <dbReference type="EMBL" id="CAG8469716.1"/>
    </source>
</evidence>
<protein>
    <submittedName>
        <fullName evidence="4">13005_t:CDS:1</fullName>
    </submittedName>
</protein>
<evidence type="ECO:0000259" key="3">
    <source>
        <dbReference type="PROSITE" id="PS50158"/>
    </source>
</evidence>
<organism evidence="4 5">
    <name type="scientific">Ambispora leptoticha</name>
    <dbReference type="NCBI Taxonomy" id="144679"/>
    <lineage>
        <taxon>Eukaryota</taxon>
        <taxon>Fungi</taxon>
        <taxon>Fungi incertae sedis</taxon>
        <taxon>Mucoromycota</taxon>
        <taxon>Glomeromycotina</taxon>
        <taxon>Glomeromycetes</taxon>
        <taxon>Archaeosporales</taxon>
        <taxon>Ambisporaceae</taxon>
        <taxon>Ambispora</taxon>
    </lineage>
</organism>
<comment type="caution">
    <text evidence="4">The sequence shown here is derived from an EMBL/GenBank/DDBJ whole genome shotgun (WGS) entry which is preliminary data.</text>
</comment>
<feature type="region of interest" description="Disordered" evidence="2">
    <location>
        <begin position="466"/>
        <end position="495"/>
    </location>
</feature>
<keyword evidence="1" id="KW-0862">Zinc</keyword>
<feature type="compositionally biased region" description="Polar residues" evidence="2">
    <location>
        <begin position="43"/>
        <end position="56"/>
    </location>
</feature>
<feature type="compositionally biased region" description="Polar residues" evidence="2">
    <location>
        <begin position="258"/>
        <end position="291"/>
    </location>
</feature>
<gene>
    <name evidence="4" type="ORF">ALEPTO_LOCUS1952</name>
</gene>
<dbReference type="Proteomes" id="UP000789508">
    <property type="component" value="Unassembled WGS sequence"/>
</dbReference>
<accession>A0A9N8W0J9</accession>
<keyword evidence="1" id="KW-0863">Zinc-finger</keyword>
<feature type="region of interest" description="Disordered" evidence="2">
    <location>
        <begin position="258"/>
        <end position="345"/>
    </location>
</feature>
<dbReference type="AlphaFoldDB" id="A0A9N8W0J9"/>
<reference evidence="4" key="1">
    <citation type="submission" date="2021-06" db="EMBL/GenBank/DDBJ databases">
        <authorList>
            <person name="Kallberg Y."/>
            <person name="Tangrot J."/>
            <person name="Rosling A."/>
        </authorList>
    </citation>
    <scope>NUCLEOTIDE SEQUENCE</scope>
    <source>
        <strain evidence="4">FL130A</strain>
    </source>
</reference>
<keyword evidence="1" id="KW-0479">Metal-binding</keyword>
<feature type="compositionally biased region" description="Polar residues" evidence="2">
    <location>
        <begin position="309"/>
        <end position="322"/>
    </location>
</feature>
<dbReference type="GO" id="GO:0003676">
    <property type="term" value="F:nucleic acid binding"/>
    <property type="evidence" value="ECO:0007669"/>
    <property type="project" value="InterPro"/>
</dbReference>
<evidence type="ECO:0000313" key="5">
    <source>
        <dbReference type="Proteomes" id="UP000789508"/>
    </source>
</evidence>